<reference evidence="1 2" key="1">
    <citation type="submission" date="2018-04" db="EMBL/GenBank/DDBJ databases">
        <title>Genomic Encyclopedia of Type Strains, Phase III (KMG-III): the genomes of soil and plant-associated and newly described type strains.</title>
        <authorList>
            <person name="Whitman W."/>
        </authorList>
    </citation>
    <scope>NUCLEOTIDE SEQUENCE [LARGE SCALE GENOMIC DNA]</scope>
    <source>
        <strain evidence="1 2">JA192</strain>
    </source>
</reference>
<accession>A0ABX5J5X8</accession>
<dbReference type="Proteomes" id="UP000240800">
    <property type="component" value="Unassembled WGS sequence"/>
</dbReference>
<sequence length="32" mass="3476">MRAFILTLISVYLLAGAVHSQTACNPAVQQCR</sequence>
<proteinExistence type="predicted"/>
<evidence type="ECO:0000313" key="2">
    <source>
        <dbReference type="Proteomes" id="UP000240800"/>
    </source>
</evidence>
<keyword evidence="2" id="KW-1185">Reference proteome</keyword>
<protein>
    <submittedName>
        <fullName evidence="1">Uncharacterized protein</fullName>
    </submittedName>
</protein>
<evidence type="ECO:0000313" key="1">
    <source>
        <dbReference type="EMBL" id="PTM76738.1"/>
    </source>
</evidence>
<gene>
    <name evidence="1" type="ORF">C8J29_10714</name>
</gene>
<organism evidence="1 2">
    <name type="scientific">Cereibacter johrii</name>
    <dbReference type="NCBI Taxonomy" id="445629"/>
    <lineage>
        <taxon>Bacteria</taxon>
        <taxon>Pseudomonadati</taxon>
        <taxon>Pseudomonadota</taxon>
        <taxon>Alphaproteobacteria</taxon>
        <taxon>Rhodobacterales</taxon>
        <taxon>Paracoccaceae</taxon>
        <taxon>Cereibacter</taxon>
    </lineage>
</organism>
<dbReference type="EMBL" id="PZZW01000007">
    <property type="protein sequence ID" value="PTM76738.1"/>
    <property type="molecule type" value="Genomic_DNA"/>
</dbReference>
<name>A0ABX5J5X8_9RHOB</name>
<comment type="caution">
    <text evidence="1">The sequence shown here is derived from an EMBL/GenBank/DDBJ whole genome shotgun (WGS) entry which is preliminary data.</text>
</comment>